<keyword evidence="1" id="KW-1133">Transmembrane helix</keyword>
<feature type="transmembrane region" description="Helical" evidence="1">
    <location>
        <begin position="74"/>
        <end position="94"/>
    </location>
</feature>
<dbReference type="InterPro" id="IPR045807">
    <property type="entry name" value="BAMBI_N"/>
</dbReference>
<name>A0A146LJW0_LYGHE</name>
<organism evidence="5">
    <name type="scientific">Lygus hesperus</name>
    <name type="common">Western plant bug</name>
    <dbReference type="NCBI Taxonomy" id="30085"/>
    <lineage>
        <taxon>Eukaryota</taxon>
        <taxon>Metazoa</taxon>
        <taxon>Ecdysozoa</taxon>
        <taxon>Arthropoda</taxon>
        <taxon>Hexapoda</taxon>
        <taxon>Insecta</taxon>
        <taxon>Pterygota</taxon>
        <taxon>Neoptera</taxon>
        <taxon>Paraneoptera</taxon>
        <taxon>Hemiptera</taxon>
        <taxon>Heteroptera</taxon>
        <taxon>Panheteroptera</taxon>
        <taxon>Cimicomorpha</taxon>
        <taxon>Miridae</taxon>
        <taxon>Mirini</taxon>
        <taxon>Lygus</taxon>
    </lineage>
</organism>
<gene>
    <name evidence="5" type="primary">BAMBI_1</name>
    <name evidence="4" type="synonym">BAMBI_0</name>
    <name evidence="5" type="ORF">g.74344</name>
    <name evidence="4" type="ORF">g.74346</name>
</gene>
<feature type="transmembrane region" description="Helical" evidence="1">
    <location>
        <begin position="267"/>
        <end position="290"/>
    </location>
</feature>
<evidence type="ECO:0000259" key="3">
    <source>
        <dbReference type="Pfam" id="PF19337"/>
    </source>
</evidence>
<dbReference type="EMBL" id="GDHC01013436">
    <property type="protein sequence ID" value="JAQ05193.1"/>
    <property type="molecule type" value="Transcribed_RNA"/>
</dbReference>
<sequence length="419" mass="46223">RPQTQFTHRAPFRPRASSRFAGTRVGSTFSPKTRVPHPKTRLLLPKTTRRDAAVVGKFVQFNFSIKSPFPISPLIFLSAFRIMIFPILLFFGVASGMTVTFSERDATLQPTPDEAPEVATGSSDIEDEITGIELNDEKWAPSSPETAGAAAEIRCYCNLPTCVATSYMCKSKIPGCFSDLQDSMSFDEAIHGCLDFLPRDKEIMCQNKPGGEGLGVKHSLLLCCREDLCNHVDSVNRMTYNESMRRLRDEDIPNFQRQTPSYSSQEVWFKAATIAVPICGFLILLMLIVLAMKILRTDPQALPPKLWAKESTAGLLGGGLVVGHNPGADTSCCGSKKMPLLFQQNDCTRAASDATNRSQFQEKNEANAKLNNPTDLIDLHKASLRAPCNLYQPLIPPSHLPAIHSNIYTNSTGWPLKNS</sequence>
<evidence type="ECO:0000259" key="2">
    <source>
        <dbReference type="Pfam" id="PF06211"/>
    </source>
</evidence>
<reference evidence="5" key="1">
    <citation type="journal article" date="2016" name="Gigascience">
        <title>De novo construction of an expanded transcriptome assembly for the western tarnished plant bug, Lygus hesperus.</title>
        <authorList>
            <person name="Tassone E.E."/>
            <person name="Geib S.M."/>
            <person name="Hall B."/>
            <person name="Fabrick J.A."/>
            <person name="Brent C.S."/>
            <person name="Hull J.J."/>
        </authorList>
    </citation>
    <scope>NUCLEOTIDE SEQUENCE</scope>
</reference>
<feature type="domain" description="BMP and activin membrane-bound inhibitor C-terminal" evidence="3">
    <location>
        <begin position="263"/>
        <end position="301"/>
    </location>
</feature>
<keyword evidence="1" id="KW-0812">Transmembrane</keyword>
<dbReference type="Gene3D" id="2.10.60.10">
    <property type="entry name" value="CD59"/>
    <property type="match status" value="1"/>
</dbReference>
<keyword evidence="1" id="KW-0472">Membrane</keyword>
<dbReference type="AlphaFoldDB" id="A0A146LJW0"/>
<feature type="domain" description="BMP and activin membrane-bound inhibitor N-terminal" evidence="2">
    <location>
        <begin position="151"/>
        <end position="231"/>
    </location>
</feature>
<dbReference type="EMBL" id="GDHC01011463">
    <property type="protein sequence ID" value="JAQ07166.1"/>
    <property type="molecule type" value="Transcribed_RNA"/>
</dbReference>
<dbReference type="Pfam" id="PF19337">
    <property type="entry name" value="BAMBI_C"/>
    <property type="match status" value="1"/>
</dbReference>
<evidence type="ECO:0000256" key="1">
    <source>
        <dbReference type="SAM" id="Phobius"/>
    </source>
</evidence>
<dbReference type="InterPro" id="IPR045860">
    <property type="entry name" value="Snake_toxin-like_sf"/>
</dbReference>
<dbReference type="CDD" id="cd23576">
    <property type="entry name" value="TFP_LU_ECD_BAMBI"/>
    <property type="match status" value="1"/>
</dbReference>
<dbReference type="Pfam" id="PF06211">
    <property type="entry name" value="BAMBI"/>
    <property type="match status" value="1"/>
</dbReference>
<evidence type="ECO:0000313" key="5">
    <source>
        <dbReference type="EMBL" id="JAQ07166.1"/>
    </source>
</evidence>
<evidence type="ECO:0000313" key="4">
    <source>
        <dbReference type="EMBL" id="JAQ05193.1"/>
    </source>
</evidence>
<proteinExistence type="predicted"/>
<dbReference type="InterPro" id="IPR045806">
    <property type="entry name" value="BAMBI_C"/>
</dbReference>
<dbReference type="SUPFAM" id="SSF57302">
    <property type="entry name" value="Snake toxin-like"/>
    <property type="match status" value="1"/>
</dbReference>
<protein>
    <submittedName>
        <fullName evidence="5">BMP and activin membrane-bound inhibitor</fullName>
    </submittedName>
</protein>
<accession>A0A146LJW0</accession>
<feature type="non-terminal residue" evidence="5">
    <location>
        <position position="1"/>
    </location>
</feature>